<comment type="caution">
    <text evidence="2">The sequence shown here is derived from an EMBL/GenBank/DDBJ whole genome shotgun (WGS) entry which is preliminary data.</text>
</comment>
<evidence type="ECO:0000313" key="3">
    <source>
        <dbReference type="Proteomes" id="UP000265520"/>
    </source>
</evidence>
<dbReference type="Proteomes" id="UP000265520">
    <property type="component" value="Unassembled WGS sequence"/>
</dbReference>
<feature type="non-terminal residue" evidence="2">
    <location>
        <position position="1"/>
    </location>
</feature>
<sequence>PVVFPLLVGDSNSEETHGPVDIEDENVANNVEESSNVRGGTNKENDELADETVNCEDINDDTIAASTTEPTDFENIEELGRGHRIK</sequence>
<evidence type="ECO:0000313" key="2">
    <source>
        <dbReference type="EMBL" id="MCI44676.1"/>
    </source>
</evidence>
<protein>
    <submittedName>
        <fullName evidence="2">Uncharacterized protein</fullName>
    </submittedName>
</protein>
<evidence type="ECO:0000256" key="1">
    <source>
        <dbReference type="SAM" id="MobiDB-lite"/>
    </source>
</evidence>
<name>A0A392S9Z1_9FABA</name>
<reference evidence="2 3" key="1">
    <citation type="journal article" date="2018" name="Front. Plant Sci.">
        <title>Red Clover (Trifolium pratense) and Zigzag Clover (T. medium) - A Picture of Genomic Similarities and Differences.</title>
        <authorList>
            <person name="Dluhosova J."/>
            <person name="Istvanek J."/>
            <person name="Nedelnik J."/>
            <person name="Repkova J."/>
        </authorList>
    </citation>
    <scope>NUCLEOTIDE SEQUENCE [LARGE SCALE GENOMIC DNA]</scope>
    <source>
        <strain evidence="3">cv. 10/8</strain>
        <tissue evidence="2">Leaf</tissue>
    </source>
</reference>
<proteinExistence type="predicted"/>
<organism evidence="2 3">
    <name type="scientific">Trifolium medium</name>
    <dbReference type="NCBI Taxonomy" id="97028"/>
    <lineage>
        <taxon>Eukaryota</taxon>
        <taxon>Viridiplantae</taxon>
        <taxon>Streptophyta</taxon>
        <taxon>Embryophyta</taxon>
        <taxon>Tracheophyta</taxon>
        <taxon>Spermatophyta</taxon>
        <taxon>Magnoliopsida</taxon>
        <taxon>eudicotyledons</taxon>
        <taxon>Gunneridae</taxon>
        <taxon>Pentapetalae</taxon>
        <taxon>rosids</taxon>
        <taxon>fabids</taxon>
        <taxon>Fabales</taxon>
        <taxon>Fabaceae</taxon>
        <taxon>Papilionoideae</taxon>
        <taxon>50 kb inversion clade</taxon>
        <taxon>NPAAA clade</taxon>
        <taxon>Hologalegina</taxon>
        <taxon>IRL clade</taxon>
        <taxon>Trifolieae</taxon>
        <taxon>Trifolium</taxon>
    </lineage>
</organism>
<dbReference type="AlphaFoldDB" id="A0A392S9Z1"/>
<feature type="region of interest" description="Disordered" evidence="1">
    <location>
        <begin position="60"/>
        <end position="86"/>
    </location>
</feature>
<dbReference type="EMBL" id="LXQA010333869">
    <property type="protein sequence ID" value="MCI44676.1"/>
    <property type="molecule type" value="Genomic_DNA"/>
</dbReference>
<accession>A0A392S9Z1</accession>
<feature type="non-terminal residue" evidence="2">
    <location>
        <position position="86"/>
    </location>
</feature>
<keyword evidence="3" id="KW-1185">Reference proteome</keyword>